<dbReference type="SUPFAM" id="SSF49503">
    <property type="entry name" value="Cupredoxins"/>
    <property type="match status" value="3"/>
</dbReference>
<dbReference type="InterPro" id="IPR033138">
    <property type="entry name" value="Cu_oxidase_CS"/>
</dbReference>
<dbReference type="Proteomes" id="UP000001444">
    <property type="component" value="Chromosome"/>
</dbReference>
<dbReference type="EMBL" id="FN554889">
    <property type="protein sequence ID" value="CBG75100.1"/>
    <property type="molecule type" value="Genomic_DNA"/>
</dbReference>
<dbReference type="PROSITE" id="PS00079">
    <property type="entry name" value="MULTICOPPER_OXIDASE1"/>
    <property type="match status" value="1"/>
</dbReference>
<feature type="domain" description="Plastocyanin-like" evidence="5">
    <location>
        <begin position="30"/>
        <end position="124"/>
    </location>
</feature>
<accession>C9ZHQ5</accession>
<dbReference type="GO" id="GO:0016491">
    <property type="term" value="F:oxidoreductase activity"/>
    <property type="evidence" value="ECO:0007669"/>
    <property type="project" value="UniProtKB-KW"/>
</dbReference>
<evidence type="ECO:0000313" key="7">
    <source>
        <dbReference type="Proteomes" id="UP000001444"/>
    </source>
</evidence>
<sequence length="502" mass="53099">MVPGAALVEPPDLNTATPGDVTVQLTAAKKEVMISGKKVLAETYNGSLVGPTIHAVPGQRVTLKLKNKLDTATNLHYHGMHLSPKGSADNIMLSAKPGQTLTYHLDIPANQAPGTYWYHDHEMCTGDGESMPGMETSPGDGDSMPEMEMSAAPAEARCNVTETQIGAGLSGTIIVGDSRASLSPAYRGITAHTLALKDAQISGSSSIVYPDGVLEPASPTVRLVNGQYRPTLNVKAGETQLWRIANEGYAILYDLQLDGGSFTVINQDGNPSAAPTRATHLRVPPGRRFDVLVTAGAPGSTWLRTLAHETGPEGDGDSYPDTTLMKVSVRKGGGSAGSAATGGPAGMVTSPEIAGPLPGSEPDLSGEPIAQSRRVALSDDGGNNFWINGKLFDMKKPTFKKPATLGTVEEWTLTNTSHHDHPFHLHIAPFQVLSVNGRAQPPADYMDTVSVPHAVDGKAGKVVIRIRFTDFTGMWMFHCHITGHEDNGMMGYVNVVAADRTG</sequence>
<feature type="domain" description="Plastocyanin-like" evidence="3">
    <location>
        <begin position="219"/>
        <end position="305"/>
    </location>
</feature>
<keyword evidence="1" id="KW-0479">Metal-binding</keyword>
<dbReference type="Gene3D" id="2.60.40.420">
    <property type="entry name" value="Cupredoxins - blue copper proteins"/>
    <property type="match status" value="3"/>
</dbReference>
<feature type="domain" description="Plastocyanin-like" evidence="4">
    <location>
        <begin position="380"/>
        <end position="496"/>
    </location>
</feature>
<dbReference type="eggNOG" id="COG2132">
    <property type="taxonomic scope" value="Bacteria"/>
</dbReference>
<dbReference type="InterPro" id="IPR011706">
    <property type="entry name" value="Cu-oxidase_C"/>
</dbReference>
<dbReference type="CDD" id="cd13900">
    <property type="entry name" value="CuRO_3_Tth-MCO_like"/>
    <property type="match status" value="1"/>
</dbReference>
<evidence type="ECO:0000259" key="4">
    <source>
        <dbReference type="Pfam" id="PF07731"/>
    </source>
</evidence>
<dbReference type="InterPro" id="IPR002355">
    <property type="entry name" value="Cu_oxidase_Cu_BS"/>
</dbReference>
<keyword evidence="7" id="KW-1185">Reference proteome</keyword>
<dbReference type="Pfam" id="PF00394">
    <property type="entry name" value="Cu-oxidase"/>
    <property type="match status" value="1"/>
</dbReference>
<dbReference type="HOGENOM" id="CLU_009100_3_1_11"/>
<dbReference type="AlphaFoldDB" id="C9ZHQ5"/>
<dbReference type="Pfam" id="PF07731">
    <property type="entry name" value="Cu-oxidase_2"/>
    <property type="match status" value="1"/>
</dbReference>
<evidence type="ECO:0000256" key="2">
    <source>
        <dbReference type="ARBA" id="ARBA00023002"/>
    </source>
</evidence>
<evidence type="ECO:0000259" key="3">
    <source>
        <dbReference type="Pfam" id="PF00394"/>
    </source>
</evidence>
<dbReference type="InterPro" id="IPR011707">
    <property type="entry name" value="Cu-oxidase-like_N"/>
</dbReference>
<evidence type="ECO:0000256" key="1">
    <source>
        <dbReference type="ARBA" id="ARBA00022723"/>
    </source>
</evidence>
<protein>
    <submittedName>
        <fullName evidence="6">Putative multicopper oxidase</fullName>
    </submittedName>
</protein>
<dbReference type="STRING" id="680198.SCAB_81391"/>
<dbReference type="PANTHER" id="PTHR11709">
    <property type="entry name" value="MULTI-COPPER OXIDASE"/>
    <property type="match status" value="1"/>
</dbReference>
<dbReference type="PANTHER" id="PTHR11709:SF2">
    <property type="entry name" value="MULTICOPPER OXIDASE LPR1"/>
    <property type="match status" value="1"/>
</dbReference>
<dbReference type="InterPro" id="IPR008972">
    <property type="entry name" value="Cupredoxin"/>
</dbReference>
<evidence type="ECO:0000259" key="5">
    <source>
        <dbReference type="Pfam" id="PF07732"/>
    </source>
</evidence>
<dbReference type="KEGG" id="scb:SCAB_81391"/>
<reference evidence="6 7" key="1">
    <citation type="journal article" date="2010" name="Mol. Plant Microbe Interact.">
        <title>Streptomyces scabies 87-22 contains a coronafacic acid-like biosynthetic cluster that contributes to plant-microbe interactions.</title>
        <authorList>
            <person name="Bignell D.R."/>
            <person name="Seipke R.F."/>
            <person name="Huguet-Tapia J.C."/>
            <person name="Chambers A.H."/>
            <person name="Parry R.J."/>
            <person name="Loria R."/>
        </authorList>
    </citation>
    <scope>NUCLEOTIDE SEQUENCE [LARGE SCALE GENOMIC DNA]</scope>
    <source>
        <strain evidence="6 7">87.22</strain>
    </source>
</reference>
<dbReference type="Pfam" id="PF07732">
    <property type="entry name" value="Cu-oxidase_3"/>
    <property type="match status" value="1"/>
</dbReference>
<organism evidence="6 7">
    <name type="scientific">Streptomyces scabiei (strain 87.22)</name>
    <dbReference type="NCBI Taxonomy" id="680198"/>
    <lineage>
        <taxon>Bacteria</taxon>
        <taxon>Bacillati</taxon>
        <taxon>Actinomycetota</taxon>
        <taxon>Actinomycetes</taxon>
        <taxon>Kitasatosporales</taxon>
        <taxon>Streptomycetaceae</taxon>
        <taxon>Streptomyces</taxon>
    </lineage>
</organism>
<keyword evidence="2" id="KW-0560">Oxidoreductase</keyword>
<name>C9ZHQ5_STRSW</name>
<dbReference type="PROSITE" id="PS00080">
    <property type="entry name" value="MULTICOPPER_OXIDASE2"/>
    <property type="match status" value="1"/>
</dbReference>
<proteinExistence type="predicted"/>
<dbReference type="InterPro" id="IPR001117">
    <property type="entry name" value="Cu-oxidase_2nd"/>
</dbReference>
<dbReference type="CDD" id="cd13853">
    <property type="entry name" value="CuRO_1_Tth-MCO_like"/>
    <property type="match status" value="1"/>
</dbReference>
<gene>
    <name evidence="6" type="ordered locus">SCAB_81391</name>
</gene>
<evidence type="ECO:0000313" key="6">
    <source>
        <dbReference type="EMBL" id="CBG75100.1"/>
    </source>
</evidence>
<dbReference type="InterPro" id="IPR045087">
    <property type="entry name" value="Cu-oxidase_fam"/>
</dbReference>
<dbReference type="GO" id="GO:0005507">
    <property type="term" value="F:copper ion binding"/>
    <property type="evidence" value="ECO:0007669"/>
    <property type="project" value="InterPro"/>
</dbReference>